<organism evidence="2 3">
    <name type="scientific">Actinomortierella ambigua</name>
    <dbReference type="NCBI Taxonomy" id="1343610"/>
    <lineage>
        <taxon>Eukaryota</taxon>
        <taxon>Fungi</taxon>
        <taxon>Fungi incertae sedis</taxon>
        <taxon>Mucoromycota</taxon>
        <taxon>Mortierellomycotina</taxon>
        <taxon>Mortierellomycetes</taxon>
        <taxon>Mortierellales</taxon>
        <taxon>Mortierellaceae</taxon>
        <taxon>Actinomortierella</taxon>
    </lineage>
</organism>
<evidence type="ECO:0000313" key="3">
    <source>
        <dbReference type="Proteomes" id="UP000807716"/>
    </source>
</evidence>
<dbReference type="PANTHER" id="PTHR21310">
    <property type="entry name" value="AMINOGLYCOSIDE PHOSPHOTRANSFERASE-RELATED-RELATED"/>
    <property type="match status" value="1"/>
</dbReference>
<dbReference type="InterPro" id="IPR002575">
    <property type="entry name" value="Aminoglycoside_PTrfase"/>
</dbReference>
<dbReference type="Gene3D" id="3.90.1200.10">
    <property type="match status" value="1"/>
</dbReference>
<accession>A0A9P6U5R5</accession>
<dbReference type="SUPFAM" id="SSF56112">
    <property type="entry name" value="Protein kinase-like (PK-like)"/>
    <property type="match status" value="1"/>
</dbReference>
<dbReference type="Pfam" id="PF01636">
    <property type="entry name" value="APH"/>
    <property type="match status" value="1"/>
</dbReference>
<feature type="domain" description="Aminoglycoside phosphotransferase" evidence="1">
    <location>
        <begin position="96"/>
        <end position="304"/>
    </location>
</feature>
<dbReference type="Gene3D" id="3.30.200.20">
    <property type="entry name" value="Phosphorylase Kinase, domain 1"/>
    <property type="match status" value="1"/>
</dbReference>
<dbReference type="EMBL" id="JAAAJB010000207">
    <property type="protein sequence ID" value="KAG0261738.1"/>
    <property type="molecule type" value="Genomic_DNA"/>
</dbReference>
<dbReference type="AlphaFoldDB" id="A0A9P6U5R5"/>
<proteinExistence type="predicted"/>
<dbReference type="OrthoDB" id="25129at2759"/>
<protein>
    <recommendedName>
        <fullName evidence="1">Aminoglycoside phosphotransferase domain-containing protein</fullName>
    </recommendedName>
</protein>
<reference evidence="2" key="1">
    <citation type="journal article" date="2020" name="Fungal Divers.">
        <title>Resolving the Mortierellaceae phylogeny through synthesis of multi-gene phylogenetics and phylogenomics.</title>
        <authorList>
            <person name="Vandepol N."/>
            <person name="Liber J."/>
            <person name="Desiro A."/>
            <person name="Na H."/>
            <person name="Kennedy M."/>
            <person name="Barry K."/>
            <person name="Grigoriev I.V."/>
            <person name="Miller A.N."/>
            <person name="O'Donnell K."/>
            <person name="Stajich J.E."/>
            <person name="Bonito G."/>
        </authorList>
    </citation>
    <scope>NUCLEOTIDE SEQUENCE</scope>
    <source>
        <strain evidence="2">BC1065</strain>
    </source>
</reference>
<evidence type="ECO:0000313" key="2">
    <source>
        <dbReference type="EMBL" id="KAG0261738.1"/>
    </source>
</evidence>
<dbReference type="InterPro" id="IPR011009">
    <property type="entry name" value="Kinase-like_dom_sf"/>
</dbReference>
<dbReference type="Proteomes" id="UP000807716">
    <property type="component" value="Unassembled WGS sequence"/>
</dbReference>
<evidence type="ECO:0000259" key="1">
    <source>
        <dbReference type="Pfam" id="PF01636"/>
    </source>
</evidence>
<name>A0A9P6U5R5_9FUNG</name>
<keyword evidence="3" id="KW-1185">Reference proteome</keyword>
<comment type="caution">
    <text evidence="2">The sequence shown here is derived from an EMBL/GenBank/DDBJ whole genome shotgun (WGS) entry which is preliminary data.</text>
</comment>
<dbReference type="InterPro" id="IPR051678">
    <property type="entry name" value="AGP_Transferase"/>
</dbReference>
<sequence>MDLITDVGILKYLQSKEATRAITEVEKLSGGTANFVWRATVGTPSADIFDGAKTVIVKHAEGYFADCKIIVDKIRMEYENRVLSIVHQAANDDEKIATDRVHVPRVFYFDTLNCVTVQEDGGSAPHLKDYISSLEQAPPKELSTAIGSSLGEFVARLHLYGHRHREQLNRPDQMHSQVALDLSRAVWFDDILNALPRHDFILDEDKAILSAAAAWGCQRLMTEPETLAHGDLWPGNILIKTNVNQQDQHQLEQLCVIDWEWSRYAPAAMDLGQLMAESITLDRYRHPCVEIQTSFLDSYCKAYKDRLNVVDLKTAAIHTGCHLVVWIPCRAWFPKAKTKDIISLGTEYMKHAWNENWDWFRKHSSYRVMVEALKL</sequence>
<gene>
    <name evidence="2" type="ORF">DFQ27_002793</name>
</gene>